<dbReference type="OrthoDB" id="7632091at2"/>
<dbReference type="RefSeq" id="WP_090650179.1">
    <property type="nucleotide sequence ID" value="NZ_CBCRYE010000007.1"/>
</dbReference>
<evidence type="ECO:0000256" key="1">
    <source>
        <dbReference type="SAM" id="SignalP"/>
    </source>
</evidence>
<dbReference type="AlphaFoldDB" id="A0A1G4T8R9"/>
<feature type="chain" id="PRO_5011688882" evidence="1">
    <location>
        <begin position="25"/>
        <end position="150"/>
    </location>
</feature>
<feature type="signal peptide" evidence="1">
    <location>
        <begin position="1"/>
        <end position="24"/>
    </location>
</feature>
<dbReference type="STRING" id="260084.SAMN02927928_3324"/>
<keyword evidence="1" id="KW-0732">Signal</keyword>
<evidence type="ECO:0000313" key="3">
    <source>
        <dbReference type="Proteomes" id="UP000199150"/>
    </source>
</evidence>
<organism evidence="2 3">
    <name type="scientific">Asticcacaulis taihuensis</name>
    <dbReference type="NCBI Taxonomy" id="260084"/>
    <lineage>
        <taxon>Bacteria</taxon>
        <taxon>Pseudomonadati</taxon>
        <taxon>Pseudomonadota</taxon>
        <taxon>Alphaproteobacteria</taxon>
        <taxon>Caulobacterales</taxon>
        <taxon>Caulobacteraceae</taxon>
        <taxon>Asticcacaulis</taxon>
    </lineage>
</organism>
<keyword evidence="3" id="KW-1185">Reference proteome</keyword>
<protein>
    <submittedName>
        <fullName evidence="2">Holdfast attachment protein HfaA</fullName>
    </submittedName>
</protein>
<gene>
    <name evidence="2" type="ORF">SAMN02927928_3324</name>
</gene>
<reference evidence="3" key="1">
    <citation type="submission" date="2016-10" db="EMBL/GenBank/DDBJ databases">
        <authorList>
            <person name="Varghese N."/>
            <person name="Submissions S."/>
        </authorList>
    </citation>
    <scope>NUCLEOTIDE SEQUENCE [LARGE SCALE GENOMIC DNA]</scope>
    <source>
        <strain evidence="3">CGMCC 1.3431</strain>
    </source>
</reference>
<dbReference type="InterPro" id="IPR049851">
    <property type="entry name" value="Holdfast_HfaA"/>
</dbReference>
<accession>A0A1G4T8R9</accession>
<evidence type="ECO:0000313" key="2">
    <source>
        <dbReference type="EMBL" id="SCW77833.1"/>
    </source>
</evidence>
<proteinExistence type="predicted"/>
<name>A0A1G4T8R9_9CAUL</name>
<dbReference type="NCBIfam" id="NF037934">
    <property type="entry name" value="holdfast_HfaA"/>
    <property type="match status" value="1"/>
</dbReference>
<sequence length="150" mass="14881">MTIIKTLLITSALGAAAFSGAAHAQSMSTSSASFQAGYGLSLHQMQTAVDPSTRDANGNRVLVDGMIVTGTDNSVYAYSKTLGAGDAYSGAGALGGATAIGNSLSVVVNGSYNTVIVHNNQTNNGNVTATANGSTATGAKGTDITGDLQF</sequence>
<dbReference type="Proteomes" id="UP000199150">
    <property type="component" value="Unassembled WGS sequence"/>
</dbReference>
<dbReference type="EMBL" id="FMTS01000007">
    <property type="protein sequence ID" value="SCW77833.1"/>
    <property type="molecule type" value="Genomic_DNA"/>
</dbReference>